<dbReference type="eggNOG" id="COG4942">
    <property type="taxonomic scope" value="Bacteria"/>
</dbReference>
<proteinExistence type="predicted"/>
<dbReference type="SUPFAM" id="SSF48452">
    <property type="entry name" value="TPR-like"/>
    <property type="match status" value="1"/>
</dbReference>
<dbReference type="Proteomes" id="UP000013165">
    <property type="component" value="Unassembled WGS sequence"/>
</dbReference>
<dbReference type="InterPro" id="IPR011990">
    <property type="entry name" value="TPR-like_helical_dom_sf"/>
</dbReference>
<dbReference type="AlphaFoldDB" id="N6WPS9"/>
<keyword evidence="5" id="KW-1185">Reference proteome</keyword>
<gene>
    <name evidence="4" type="ORF">J057_16780</name>
</gene>
<dbReference type="HOGENOM" id="CLU_029512_0_0_6"/>
<dbReference type="Pfam" id="PF13432">
    <property type="entry name" value="TPR_16"/>
    <property type="match status" value="2"/>
</dbReference>
<protein>
    <recommendedName>
        <fullName evidence="6">Tetratricopeptide repeat protein</fullName>
    </recommendedName>
</protein>
<feature type="signal peptide" evidence="3">
    <location>
        <begin position="1"/>
        <end position="25"/>
    </location>
</feature>
<evidence type="ECO:0008006" key="6">
    <source>
        <dbReference type="Google" id="ProtNLM"/>
    </source>
</evidence>
<keyword evidence="1" id="KW-0175">Coiled coil</keyword>
<sequence length="666" mass="75699">MASRLPFRQCLLGLLIAGSAGNSMAEEAPRRVHDLQYGTVLYEHFQGHSFEALTRFAVAEKRGGIQGHGDHPKLVQGGIMLAYGMTREARDLYESLLDEAVTPEARNQAWFYLGKVFYLEGDNSRAADALGRVDGEILEDDDEPLYHEWLYLKGQLALRTQGRDAAEIIDIVTGELPEESLWKPYLGYNLAVQQMAAGETESAVRGLNAISVQLQEALPELEEEPEEPDEADLSDEDRQERADDRERRALFERVRLSLGQLYLQQGNYAAALENLAAISLDSVFSDEALYHYAVAASEAQSWGLALQVLETLQQRTLFSPWLQQVPYARGYVYEQLERPQTALAAYREAADHYQSLVTRLQQASRELSESEIIEGLRFEVDAGEDEALQRANLSLGDPRIANDSYGRLQVEPGNFSLAFLLSRESFQMALRDLHELYQLKRRMQEREQQLASFDVMLETRAQLRERKIRETRDSLESLGAEAWSSQQSAYNRLINEAADIGDVAFFMSDKQKDLAARIEEVEDTLAVLPDNRSTAEQRRKFARMKAYFQWQLADDFAVNRWAAEKQLRQLNAAMDTFDQQRTTLAEEMTTDRRQTALAERVEESQRRVAAVEDKLDQALAQARHALVAQVREELVRQQREVERFLLASRHGQARLADALFQAGGRP</sequence>
<comment type="caution">
    <text evidence="4">The sequence shown here is derived from an EMBL/GenBank/DDBJ whole genome shotgun (WGS) entry which is preliminary data.</text>
</comment>
<keyword evidence="3" id="KW-0732">Signal</keyword>
<evidence type="ECO:0000313" key="4">
    <source>
        <dbReference type="EMBL" id="ENO13072.2"/>
    </source>
</evidence>
<feature type="compositionally biased region" description="Acidic residues" evidence="2">
    <location>
        <begin position="219"/>
        <end position="235"/>
    </location>
</feature>
<evidence type="ECO:0000256" key="1">
    <source>
        <dbReference type="SAM" id="Coils"/>
    </source>
</evidence>
<dbReference type="Gene3D" id="1.25.40.10">
    <property type="entry name" value="Tetratricopeptide repeat domain"/>
    <property type="match status" value="1"/>
</dbReference>
<dbReference type="PATRIC" id="fig|626887.3.peg.3354"/>
<feature type="chain" id="PRO_5017078949" description="Tetratricopeptide repeat protein" evidence="3">
    <location>
        <begin position="26"/>
        <end position="666"/>
    </location>
</feature>
<reference evidence="4 5" key="1">
    <citation type="journal article" date="2013" name="Genome Announc.">
        <title>Genome Sequence of the Polycyclic Aromatic Hydrocarbon-Degrading Bacterium Strain Marinobacter nanhaiticus D15-8WT.</title>
        <authorList>
            <person name="Cui Z."/>
            <person name="Gao W."/>
            <person name="Li Q."/>
            <person name="Xu G."/>
            <person name="Zheng L."/>
        </authorList>
    </citation>
    <scope>NUCLEOTIDE SEQUENCE [LARGE SCALE GENOMIC DNA]</scope>
    <source>
        <strain evidence="4 5">D15-8W</strain>
    </source>
</reference>
<dbReference type="OrthoDB" id="6072288at2"/>
<organism evidence="4 5">
    <name type="scientific">Marinobacter nanhaiticus D15-8W</name>
    <dbReference type="NCBI Taxonomy" id="626887"/>
    <lineage>
        <taxon>Bacteria</taxon>
        <taxon>Pseudomonadati</taxon>
        <taxon>Pseudomonadota</taxon>
        <taxon>Gammaproteobacteria</taxon>
        <taxon>Pseudomonadales</taxon>
        <taxon>Marinobacteraceae</taxon>
        <taxon>Marinobacter</taxon>
    </lineage>
</organism>
<evidence type="ECO:0000313" key="5">
    <source>
        <dbReference type="Proteomes" id="UP000013165"/>
    </source>
</evidence>
<feature type="region of interest" description="Disordered" evidence="2">
    <location>
        <begin position="219"/>
        <end position="244"/>
    </location>
</feature>
<dbReference type="EMBL" id="APLQ01000014">
    <property type="protein sequence ID" value="ENO13072.2"/>
    <property type="molecule type" value="Genomic_DNA"/>
</dbReference>
<evidence type="ECO:0000256" key="3">
    <source>
        <dbReference type="SAM" id="SignalP"/>
    </source>
</evidence>
<name>N6WPS9_9GAMM</name>
<accession>N6WPS9</accession>
<evidence type="ECO:0000256" key="2">
    <source>
        <dbReference type="SAM" id="MobiDB-lite"/>
    </source>
</evidence>
<feature type="coiled-coil region" evidence="1">
    <location>
        <begin position="567"/>
        <end position="647"/>
    </location>
</feature>
<dbReference type="STRING" id="626887.J057_16780"/>